<evidence type="ECO:0000256" key="7">
    <source>
        <dbReference type="ARBA" id="ARBA00022840"/>
    </source>
</evidence>
<feature type="transmembrane region" description="Helical" evidence="12">
    <location>
        <begin position="70"/>
        <end position="89"/>
    </location>
</feature>
<evidence type="ECO:0000256" key="3">
    <source>
        <dbReference type="ARBA" id="ARBA00012201"/>
    </source>
</evidence>
<evidence type="ECO:0000313" key="15">
    <source>
        <dbReference type="Proteomes" id="UP000677054"/>
    </source>
</evidence>
<feature type="transmembrane region" description="Helical" evidence="12">
    <location>
        <begin position="559"/>
        <end position="580"/>
    </location>
</feature>
<evidence type="ECO:0000256" key="6">
    <source>
        <dbReference type="ARBA" id="ARBA00022741"/>
    </source>
</evidence>
<feature type="transmembrane region" description="Helical" evidence="12">
    <location>
        <begin position="127"/>
        <end position="148"/>
    </location>
</feature>
<keyword evidence="11" id="KW-0456">Lyase</keyword>
<evidence type="ECO:0000313" key="14">
    <source>
        <dbReference type="EMBL" id="CAD7244142.1"/>
    </source>
</evidence>
<keyword evidence="6" id="KW-0547">Nucleotide-binding</keyword>
<keyword evidence="9 12" id="KW-1133">Transmembrane helix</keyword>
<dbReference type="GO" id="GO:0004016">
    <property type="term" value="F:adenylate cyclase activity"/>
    <property type="evidence" value="ECO:0007669"/>
    <property type="project" value="UniProtKB-EC"/>
</dbReference>
<dbReference type="GO" id="GO:0007189">
    <property type="term" value="P:adenylate cyclase-activating G protein-coupled receptor signaling pathway"/>
    <property type="evidence" value="ECO:0007669"/>
    <property type="project" value="TreeGrafter"/>
</dbReference>
<dbReference type="EMBL" id="LR900088">
    <property type="protein sequence ID" value="CAD7244142.1"/>
    <property type="molecule type" value="Genomic_DNA"/>
</dbReference>
<dbReference type="PROSITE" id="PS50125">
    <property type="entry name" value="GUANYLATE_CYCLASE_2"/>
    <property type="match status" value="1"/>
</dbReference>
<dbReference type="PANTHER" id="PTHR45627:SF23">
    <property type="entry name" value="AT30656P-RELATED"/>
    <property type="match status" value="1"/>
</dbReference>
<dbReference type="AlphaFoldDB" id="A0A7R9A0Y2"/>
<dbReference type="Gene3D" id="3.30.70.1230">
    <property type="entry name" value="Nucleotide cyclase"/>
    <property type="match status" value="2"/>
</dbReference>
<feature type="transmembrane region" description="Helical" evidence="12">
    <location>
        <begin position="656"/>
        <end position="687"/>
    </location>
</feature>
<evidence type="ECO:0000256" key="10">
    <source>
        <dbReference type="ARBA" id="ARBA00023136"/>
    </source>
</evidence>
<keyword evidence="5" id="KW-0479">Metal-binding</keyword>
<dbReference type="GO" id="GO:0046872">
    <property type="term" value="F:metal ion binding"/>
    <property type="evidence" value="ECO:0007669"/>
    <property type="project" value="UniProtKB-KW"/>
</dbReference>
<keyword evidence="15" id="KW-1185">Reference proteome</keyword>
<feature type="transmembrane region" description="Helical" evidence="12">
    <location>
        <begin position="40"/>
        <end position="64"/>
    </location>
</feature>
<keyword evidence="8" id="KW-0460">Magnesium</keyword>
<dbReference type="InterPro" id="IPR029787">
    <property type="entry name" value="Nucleotide_cyclase"/>
</dbReference>
<feature type="domain" description="Guanylate cyclase" evidence="13">
    <location>
        <begin position="305"/>
        <end position="368"/>
    </location>
</feature>
<name>A0A7R9A0Y2_9CRUS</name>
<dbReference type="OrthoDB" id="10006362at2759"/>
<organism evidence="14">
    <name type="scientific">Darwinula stevensoni</name>
    <dbReference type="NCBI Taxonomy" id="69355"/>
    <lineage>
        <taxon>Eukaryota</taxon>
        <taxon>Metazoa</taxon>
        <taxon>Ecdysozoa</taxon>
        <taxon>Arthropoda</taxon>
        <taxon>Crustacea</taxon>
        <taxon>Oligostraca</taxon>
        <taxon>Ostracoda</taxon>
        <taxon>Podocopa</taxon>
        <taxon>Podocopida</taxon>
        <taxon>Darwinulocopina</taxon>
        <taxon>Darwinuloidea</taxon>
        <taxon>Darwinulidae</taxon>
        <taxon>Darwinula</taxon>
    </lineage>
</organism>
<evidence type="ECO:0000256" key="8">
    <source>
        <dbReference type="ARBA" id="ARBA00022842"/>
    </source>
</evidence>
<feature type="transmembrane region" description="Helical" evidence="12">
    <location>
        <begin position="215"/>
        <end position="234"/>
    </location>
</feature>
<dbReference type="GO" id="GO:0005524">
    <property type="term" value="F:ATP binding"/>
    <property type="evidence" value="ECO:0007669"/>
    <property type="project" value="UniProtKB-KW"/>
</dbReference>
<dbReference type="GO" id="GO:0035556">
    <property type="term" value="P:intracellular signal transduction"/>
    <property type="evidence" value="ECO:0007669"/>
    <property type="project" value="InterPro"/>
</dbReference>
<dbReference type="InterPro" id="IPR001054">
    <property type="entry name" value="A/G_cyclase"/>
</dbReference>
<evidence type="ECO:0000256" key="12">
    <source>
        <dbReference type="SAM" id="Phobius"/>
    </source>
</evidence>
<evidence type="ECO:0000259" key="13">
    <source>
        <dbReference type="PROSITE" id="PS50125"/>
    </source>
</evidence>
<comment type="catalytic activity">
    <reaction evidence="1">
        <text>ATP = 3',5'-cyclic AMP + diphosphate</text>
        <dbReference type="Rhea" id="RHEA:15389"/>
        <dbReference type="ChEBI" id="CHEBI:30616"/>
        <dbReference type="ChEBI" id="CHEBI:33019"/>
        <dbReference type="ChEBI" id="CHEBI:58165"/>
        <dbReference type="EC" id="4.6.1.1"/>
    </reaction>
</comment>
<dbReference type="GO" id="GO:0005886">
    <property type="term" value="C:plasma membrane"/>
    <property type="evidence" value="ECO:0007669"/>
    <property type="project" value="TreeGrafter"/>
</dbReference>
<comment type="subcellular location">
    <subcellularLocation>
        <location evidence="2">Membrane</location>
        <topology evidence="2">Multi-pass membrane protein</topology>
    </subcellularLocation>
</comment>
<accession>A0A7R9A0Y2</accession>
<keyword evidence="7" id="KW-0067">ATP-binding</keyword>
<dbReference type="Pfam" id="PF00211">
    <property type="entry name" value="Guanylate_cyc"/>
    <property type="match status" value="1"/>
</dbReference>
<evidence type="ECO:0000256" key="1">
    <source>
        <dbReference type="ARBA" id="ARBA00001593"/>
    </source>
</evidence>
<feature type="transmembrane region" description="Helical" evidence="12">
    <location>
        <begin position="614"/>
        <end position="636"/>
    </location>
</feature>
<sequence length="860" mass="98871">MGRRFFIHGNWVSSQSICRDQFELENLYQKHQIRLRHSRFIVYLLAQAFLSSVTIAMECIALPAEDLAEVVMTHGIVLAVCLLLLFYIYNEKLFLSSSPSLGNHSKRLGDPSVSSDEKSRSSWVPKASTAFVFVPLFAMQIVMATAHANGRDFTTHWDWSLYMVLVCYIFFPLRMPVSAVLAIVVSLVPVFTSIFEKSSREVGDRTRRVMVDFFVMLAGNGVGLFFCFMTEIALRKSFLDKREFIVAKCMREYEEKTEKHLLSSIIPAAMVEELRKSLREAVVANRRDKEYSIVPILPSLSAKPYEKFDEAVKEFDCLRIKLLGDCYNCVSGVPEWTEKHAVNCVLLGLKMIAIIREVRCVHISEATHAALGKKHRFYFEPGRKDSYLEKKGIVTFFIPLSQNRHLISVDPCISTEEIISVQRPTSSQPLLPNSHEAMRSVPDGFHWQRRSENGAALGGTNRRENDILVAKQGASTITMLMEEAQTRMEEDLDKMPLSIHAQWLQSKEIQPTFIAFRDLKLEWDFMRQPDMLIKYTVSAATCLVVFLGIVEILSRPETVGIVAWAMVLSVMLAITFWAWIGSVYAKWMRWKDSQEQQEPLVWKKAPRRLIVSPWIRILLFLVTGSGAILVAAVSHIVRCTEIGKCAYTRSLTQEFALVLCTIFVFYHIHFLLKLGAMVVALGVYGIVGRMRFHDRPSEWNENSVSQEDSSLLPHLHYLVYSKPFSLFFFPTSFLHDDLIPQSEYLFKLDYKWKKSLPKEQEEAELAREVNRSLIFNILPTHLAERYLHQKREKELYHERYQSAAVMFATILNFWPEEDGGRRRWESGAENDPKARIEALAFLNGIISDIDRVLSSRIHRK</sequence>
<reference evidence="14" key="1">
    <citation type="submission" date="2020-11" db="EMBL/GenBank/DDBJ databases">
        <authorList>
            <person name="Tran Van P."/>
        </authorList>
    </citation>
    <scope>NUCLEOTIDE SEQUENCE</scope>
</reference>
<evidence type="ECO:0000256" key="9">
    <source>
        <dbReference type="ARBA" id="ARBA00022989"/>
    </source>
</evidence>
<protein>
    <recommendedName>
        <fullName evidence="3">adenylate cyclase</fullName>
        <ecNumber evidence="3">4.6.1.1</ecNumber>
    </recommendedName>
</protein>
<dbReference type="SUPFAM" id="SSF55073">
    <property type="entry name" value="Nucleotide cyclase"/>
    <property type="match status" value="1"/>
</dbReference>
<dbReference type="EC" id="4.6.1.1" evidence="3"/>
<feature type="transmembrane region" description="Helical" evidence="12">
    <location>
        <begin position="178"/>
        <end position="195"/>
    </location>
</feature>
<dbReference type="PANTHER" id="PTHR45627">
    <property type="entry name" value="ADENYLATE CYCLASE TYPE 1"/>
    <property type="match status" value="1"/>
</dbReference>
<evidence type="ECO:0000256" key="2">
    <source>
        <dbReference type="ARBA" id="ARBA00004141"/>
    </source>
</evidence>
<keyword evidence="4 12" id="KW-0812">Transmembrane</keyword>
<proteinExistence type="predicted"/>
<feature type="transmembrane region" description="Helical" evidence="12">
    <location>
        <begin position="532"/>
        <end position="553"/>
    </location>
</feature>
<evidence type="ECO:0000256" key="11">
    <source>
        <dbReference type="ARBA" id="ARBA00023239"/>
    </source>
</evidence>
<keyword evidence="10 12" id="KW-0472">Membrane</keyword>
<dbReference type="GO" id="GO:0009190">
    <property type="term" value="P:cyclic nucleotide biosynthetic process"/>
    <property type="evidence" value="ECO:0007669"/>
    <property type="project" value="InterPro"/>
</dbReference>
<gene>
    <name evidence="14" type="ORF">DSTB1V02_LOCUS4044</name>
</gene>
<dbReference type="Proteomes" id="UP000677054">
    <property type="component" value="Unassembled WGS sequence"/>
</dbReference>
<evidence type="ECO:0000256" key="4">
    <source>
        <dbReference type="ARBA" id="ARBA00022692"/>
    </source>
</evidence>
<dbReference type="EMBL" id="CAJPEV010000571">
    <property type="protein sequence ID" value="CAG0886552.1"/>
    <property type="molecule type" value="Genomic_DNA"/>
</dbReference>
<evidence type="ECO:0000256" key="5">
    <source>
        <dbReference type="ARBA" id="ARBA00022723"/>
    </source>
</evidence>